<dbReference type="EMBL" id="JACRSY010000017">
    <property type="protein sequence ID" value="MBC8580141.1"/>
    <property type="molecule type" value="Genomic_DNA"/>
</dbReference>
<evidence type="ECO:0000313" key="2">
    <source>
        <dbReference type="EMBL" id="MBC8580141.1"/>
    </source>
</evidence>
<gene>
    <name evidence="2" type="ORF">H8718_11465</name>
</gene>
<dbReference type="Pfam" id="PF06605">
    <property type="entry name" value="Prophage_tail"/>
    <property type="match status" value="1"/>
</dbReference>
<keyword evidence="3" id="KW-1185">Reference proteome</keyword>
<protein>
    <recommendedName>
        <fullName evidence="1">Tail spike domain-containing protein</fullName>
    </recommendedName>
</protein>
<comment type="caution">
    <text evidence="2">The sequence shown here is derived from an EMBL/GenBank/DDBJ whole genome shotgun (WGS) entry which is preliminary data.</text>
</comment>
<dbReference type="InterPro" id="IPR010572">
    <property type="entry name" value="Tail_dom"/>
</dbReference>
<dbReference type="AlphaFoldDB" id="A0A926EIA4"/>
<organism evidence="2 3">
    <name type="scientific">Zhenhengia yiwuensis</name>
    <dbReference type="NCBI Taxonomy" id="2763666"/>
    <lineage>
        <taxon>Bacteria</taxon>
        <taxon>Bacillati</taxon>
        <taxon>Bacillota</taxon>
        <taxon>Clostridia</taxon>
        <taxon>Lachnospirales</taxon>
        <taxon>Lachnospiraceae</taxon>
        <taxon>Zhenhengia</taxon>
    </lineage>
</organism>
<evidence type="ECO:0000313" key="3">
    <source>
        <dbReference type="Proteomes" id="UP000655830"/>
    </source>
</evidence>
<name>A0A926EIA4_9FIRM</name>
<proteinExistence type="predicted"/>
<evidence type="ECO:0000259" key="1">
    <source>
        <dbReference type="Pfam" id="PF06605"/>
    </source>
</evidence>
<accession>A0A926EIA4</accession>
<reference evidence="2" key="1">
    <citation type="submission" date="2020-08" db="EMBL/GenBank/DDBJ databases">
        <title>Genome public.</title>
        <authorList>
            <person name="Liu C."/>
            <person name="Sun Q."/>
        </authorList>
    </citation>
    <scope>NUCLEOTIDE SEQUENCE</scope>
    <source>
        <strain evidence="2">NSJ-12</strain>
    </source>
</reference>
<sequence length="595" mass="67515">MIELYRKTDLQVPYAKVPINQGHIQGERNGYYTLSFSVLKSYLKSRTITIDHNTIFKVGNLYYGQVSAGSKDHQKIVSEFTAELLQTQVLMFKYLKELKLQDTTLEHVLRTLLEGTIFTVGVCEDIGPFNFEIKNTNAQNALTKLIEQTGTEIKYEGLKMSIKKNQWGQSATVLTKGFDFTMLNEDTDTSDVITKLYFQNSKGDLSGTITSKKASDYNFIREAYKEFQAETLEDLTVLATDYLQTVDSPRVSLSISIPKSKNLDLQLCQLVRIHNTVLNKQLDYKVVTYTKSLTTGEDTYQLGERKRDFADIQEVITQEVQNVAPDIIVEVIEKEVISAKTAHILNAWIRDLNVEYLETNFDALDIRKPAPLENIRNCIRIQNECIDYVTQELSPTEVIDYKNKDGQQIYYTAIKENPQAYQFFTLTTPKSIYPDLTDIQVDEFKVKVRKVLNEQVKASFKFDSTLGNTLYPSMVWGAGTDVSGSTQNGKGFIYKDLDGLVLKYITSIGKSHEIKLGEKGIEGLPTFDFGNIELPAVPVTGMDFFSNGFVVYYGNLQKEFIWVKDSVGRILSLTDKNTNQSISIGWYNTEVPGEI</sequence>
<feature type="domain" description="Tail spike" evidence="1">
    <location>
        <begin position="91"/>
        <end position="313"/>
    </location>
</feature>
<dbReference type="RefSeq" id="WP_249333010.1">
    <property type="nucleotide sequence ID" value="NZ_JACRSY010000017.1"/>
</dbReference>
<dbReference type="Proteomes" id="UP000655830">
    <property type="component" value="Unassembled WGS sequence"/>
</dbReference>